<accession>A8NCI5</accession>
<organism evidence="1 2">
    <name type="scientific">Coprinopsis cinerea (strain Okayama-7 / 130 / ATCC MYA-4618 / FGSC 9003)</name>
    <name type="common">Inky cap fungus</name>
    <name type="synonym">Hormographiella aspergillata</name>
    <dbReference type="NCBI Taxonomy" id="240176"/>
    <lineage>
        <taxon>Eukaryota</taxon>
        <taxon>Fungi</taxon>
        <taxon>Dikarya</taxon>
        <taxon>Basidiomycota</taxon>
        <taxon>Agaricomycotina</taxon>
        <taxon>Agaricomycetes</taxon>
        <taxon>Agaricomycetidae</taxon>
        <taxon>Agaricales</taxon>
        <taxon>Agaricineae</taxon>
        <taxon>Psathyrellaceae</taxon>
        <taxon>Coprinopsis</taxon>
    </lineage>
</organism>
<dbReference type="AlphaFoldDB" id="A8NCI5"/>
<dbReference type="Proteomes" id="UP000001861">
    <property type="component" value="Unassembled WGS sequence"/>
</dbReference>
<evidence type="ECO:0000313" key="1">
    <source>
        <dbReference type="EMBL" id="EAU89278.1"/>
    </source>
</evidence>
<dbReference type="InParanoid" id="A8NCI5"/>
<evidence type="ECO:0000313" key="2">
    <source>
        <dbReference type="Proteomes" id="UP000001861"/>
    </source>
</evidence>
<dbReference type="OrthoDB" id="2881139at2759"/>
<sequence>MAPQSAKLYNMEYVSHPDAVVLAVFAAQSAVAVIPVGGLCVGIAGPVNDTCVEGSICCNVSPDRSLCTQVEEGAECPPKVIEENGLCAGIAGPSEYPCIPGTVCCNISPDNSHTRIKVEYELLPKNPFEVSRVIAELIRQTPMFLYESAFFTPAIKQNKDEHPTPD</sequence>
<dbReference type="VEuPathDB" id="FungiDB:CC1G_03543"/>
<proteinExistence type="predicted"/>
<dbReference type="GeneID" id="6009016"/>
<dbReference type="KEGG" id="cci:CC1G_03543"/>
<dbReference type="EMBL" id="AACS02000009">
    <property type="protein sequence ID" value="EAU89278.1"/>
    <property type="molecule type" value="Genomic_DNA"/>
</dbReference>
<gene>
    <name evidence="1" type="ORF">CC1G_03543</name>
</gene>
<comment type="caution">
    <text evidence="1">The sequence shown here is derived from an EMBL/GenBank/DDBJ whole genome shotgun (WGS) entry which is preliminary data.</text>
</comment>
<keyword evidence="2" id="KW-1185">Reference proteome</keyword>
<reference evidence="1 2" key="1">
    <citation type="journal article" date="2010" name="Proc. Natl. Acad. Sci. U.S.A.">
        <title>Insights into evolution of multicellular fungi from the assembled chromosomes of the mushroom Coprinopsis cinerea (Coprinus cinereus).</title>
        <authorList>
            <person name="Stajich J.E."/>
            <person name="Wilke S.K."/>
            <person name="Ahren D."/>
            <person name="Au C.H."/>
            <person name="Birren B.W."/>
            <person name="Borodovsky M."/>
            <person name="Burns C."/>
            <person name="Canback B."/>
            <person name="Casselton L.A."/>
            <person name="Cheng C.K."/>
            <person name="Deng J."/>
            <person name="Dietrich F.S."/>
            <person name="Fargo D.C."/>
            <person name="Farman M.L."/>
            <person name="Gathman A.C."/>
            <person name="Goldberg J."/>
            <person name="Guigo R."/>
            <person name="Hoegger P.J."/>
            <person name="Hooker J.B."/>
            <person name="Huggins A."/>
            <person name="James T.Y."/>
            <person name="Kamada T."/>
            <person name="Kilaru S."/>
            <person name="Kodira C."/>
            <person name="Kues U."/>
            <person name="Kupfer D."/>
            <person name="Kwan H.S."/>
            <person name="Lomsadze A."/>
            <person name="Li W."/>
            <person name="Lilly W.W."/>
            <person name="Ma L.J."/>
            <person name="Mackey A.J."/>
            <person name="Manning G."/>
            <person name="Martin F."/>
            <person name="Muraguchi H."/>
            <person name="Natvig D.O."/>
            <person name="Palmerini H."/>
            <person name="Ramesh M.A."/>
            <person name="Rehmeyer C.J."/>
            <person name="Roe B.A."/>
            <person name="Shenoy N."/>
            <person name="Stanke M."/>
            <person name="Ter-Hovhannisyan V."/>
            <person name="Tunlid A."/>
            <person name="Velagapudi R."/>
            <person name="Vision T.J."/>
            <person name="Zeng Q."/>
            <person name="Zolan M.E."/>
            <person name="Pukkila P.J."/>
        </authorList>
    </citation>
    <scope>NUCLEOTIDE SEQUENCE [LARGE SCALE GENOMIC DNA]</scope>
    <source>
        <strain evidence="2">Okayama-7 / 130 / ATCC MYA-4618 / FGSC 9003</strain>
    </source>
</reference>
<name>A8NCI5_COPC7</name>
<protein>
    <submittedName>
        <fullName evidence="1">Uncharacterized protein</fullName>
    </submittedName>
</protein>
<dbReference type="RefSeq" id="XP_001832529.1">
    <property type="nucleotide sequence ID" value="XM_001832477.1"/>
</dbReference>